<evidence type="ECO:0000313" key="1">
    <source>
        <dbReference type="EMBL" id="GBR74871.1"/>
    </source>
</evidence>
<sequence>TAWATTELMNILLPAGTILAMSTSGWAGADTAFKNKWKVCDGTGGMPDLRGRFLRGGTSTDAATGGADSVTVGVPVPQHSHSITDPGHTHKLKYDYNRTGENGENSWFYRSTAEKTDGTDVLTKDKTGITKTDDEGTANASITVDIMPSYYTVIYIMKVA</sequence>
<dbReference type="SUPFAM" id="SSF88874">
    <property type="entry name" value="Receptor-binding domain of short tail fibre protein gp12"/>
    <property type="match status" value="1"/>
</dbReference>
<keyword evidence="2" id="KW-1185">Reference proteome</keyword>
<gene>
    <name evidence="1" type="ORF">NO1_1968</name>
</gene>
<organism evidence="1 2">
    <name type="scientific">Termititenax aidoneus</name>
    <dbReference type="NCBI Taxonomy" id="2218524"/>
    <lineage>
        <taxon>Bacteria</taxon>
        <taxon>Bacillati</taxon>
        <taxon>Candidatus Margulisiibacteriota</taxon>
        <taxon>Candidatus Termititenacia</taxon>
        <taxon>Candidatus Termititenacales</taxon>
        <taxon>Candidatus Termititenacaceae</taxon>
        <taxon>Candidatus Termititenax</taxon>
    </lineage>
</organism>
<feature type="non-terminal residue" evidence="1">
    <location>
        <position position="1"/>
    </location>
</feature>
<dbReference type="Proteomes" id="UP000269352">
    <property type="component" value="Unassembled WGS sequence"/>
</dbReference>
<dbReference type="EMBL" id="BGZN01000096">
    <property type="protein sequence ID" value="GBR74871.1"/>
    <property type="molecule type" value="Genomic_DNA"/>
</dbReference>
<proteinExistence type="predicted"/>
<name>A0A388TD77_TERA1</name>
<reference evidence="1 2" key="1">
    <citation type="journal article" date="2019" name="ISME J.">
        <title>Genome analyses of uncultured TG2/ZB3 bacteria in 'Margulisbacteria' specifically attached to ectosymbiotic spirochetes of protists in the termite gut.</title>
        <authorList>
            <person name="Utami Y.D."/>
            <person name="Kuwahara H."/>
            <person name="Igai K."/>
            <person name="Murakami T."/>
            <person name="Sugaya K."/>
            <person name="Morikawa T."/>
            <person name="Nagura Y."/>
            <person name="Yuki M."/>
            <person name="Deevong P."/>
            <person name="Inoue T."/>
            <person name="Kihara K."/>
            <person name="Lo N."/>
            <person name="Yamada A."/>
            <person name="Ohkuma M."/>
            <person name="Hongoh Y."/>
        </authorList>
    </citation>
    <scope>NUCLEOTIDE SEQUENCE [LARGE SCALE GENOMIC DNA]</scope>
    <source>
        <strain evidence="1">NkOx7-01</strain>
    </source>
</reference>
<accession>A0A388TD77</accession>
<evidence type="ECO:0008006" key="3">
    <source>
        <dbReference type="Google" id="ProtNLM"/>
    </source>
</evidence>
<dbReference type="AlphaFoldDB" id="A0A388TD77"/>
<comment type="caution">
    <text evidence="1">The sequence shown here is derived from an EMBL/GenBank/DDBJ whole genome shotgun (WGS) entry which is preliminary data.</text>
</comment>
<protein>
    <recommendedName>
        <fullName evidence="3">Phage tail fiber protein</fullName>
    </recommendedName>
</protein>
<evidence type="ECO:0000313" key="2">
    <source>
        <dbReference type="Proteomes" id="UP000269352"/>
    </source>
</evidence>